<name>A0A927FSF1_9HYPH</name>
<keyword evidence="2" id="KW-1185">Reference proteome</keyword>
<reference evidence="1" key="1">
    <citation type="submission" date="2020-09" db="EMBL/GenBank/DDBJ databases">
        <title>Genome seq and assembly of Devosia sp.</title>
        <authorList>
            <person name="Chhetri G."/>
        </authorList>
    </citation>
    <scope>NUCLEOTIDE SEQUENCE</scope>
    <source>
        <strain evidence="1">PTR5</strain>
    </source>
</reference>
<protein>
    <submittedName>
        <fullName evidence="1">Uncharacterized protein</fullName>
    </submittedName>
</protein>
<gene>
    <name evidence="1" type="ORF">IC608_06690</name>
</gene>
<dbReference type="AlphaFoldDB" id="A0A927FSF1"/>
<dbReference type="Proteomes" id="UP000654108">
    <property type="component" value="Unassembled WGS sequence"/>
</dbReference>
<organism evidence="1 2">
    <name type="scientific">Devosia oryzisoli</name>
    <dbReference type="NCBI Taxonomy" id="2774138"/>
    <lineage>
        <taxon>Bacteria</taxon>
        <taxon>Pseudomonadati</taxon>
        <taxon>Pseudomonadota</taxon>
        <taxon>Alphaproteobacteria</taxon>
        <taxon>Hyphomicrobiales</taxon>
        <taxon>Devosiaceae</taxon>
        <taxon>Devosia</taxon>
    </lineage>
</organism>
<evidence type="ECO:0000313" key="1">
    <source>
        <dbReference type="EMBL" id="MBD8065156.1"/>
    </source>
</evidence>
<dbReference type="RefSeq" id="WP_191773848.1">
    <property type="nucleotide sequence ID" value="NZ_JACYFU010000002.1"/>
</dbReference>
<sequence>MTIFNTPRPNVIESSEGYRVEVLGRTGVQYTEGQKSMQIDSEVLAGPSGLVIYTNTISAWDAPNHVVRIEDLDRARIIGNIRAAFKFRGYDIEVI</sequence>
<evidence type="ECO:0000313" key="2">
    <source>
        <dbReference type="Proteomes" id="UP000654108"/>
    </source>
</evidence>
<dbReference type="Pfam" id="PF15603">
    <property type="entry name" value="Imm74"/>
    <property type="match status" value="1"/>
</dbReference>
<dbReference type="EMBL" id="JACYFU010000002">
    <property type="protein sequence ID" value="MBD8065156.1"/>
    <property type="molecule type" value="Genomic_DNA"/>
</dbReference>
<accession>A0A927FSF1</accession>
<dbReference type="InterPro" id="IPR028148">
    <property type="entry name" value="Imm74"/>
</dbReference>
<comment type="caution">
    <text evidence="1">The sequence shown here is derived from an EMBL/GenBank/DDBJ whole genome shotgun (WGS) entry which is preliminary data.</text>
</comment>
<proteinExistence type="predicted"/>